<organism evidence="1 2">
    <name type="scientific">Magnetospirillum fulvum MGU-K5</name>
    <dbReference type="NCBI Taxonomy" id="1316936"/>
    <lineage>
        <taxon>Bacteria</taxon>
        <taxon>Pseudomonadati</taxon>
        <taxon>Pseudomonadota</taxon>
        <taxon>Alphaproteobacteria</taxon>
        <taxon>Rhodospirillales</taxon>
        <taxon>Rhodospirillaceae</taxon>
        <taxon>Magnetospirillum</taxon>
    </lineage>
</organism>
<feature type="non-terminal residue" evidence="1">
    <location>
        <position position="37"/>
    </location>
</feature>
<sequence>MLNNVKRLDDLKVPPNNHLEALQRDRVDQHSIRIKNQ</sequence>
<dbReference type="Gene3D" id="3.30.2310.20">
    <property type="entry name" value="RelE-like"/>
    <property type="match status" value="1"/>
</dbReference>
<dbReference type="AlphaFoldDB" id="S9S8A5"/>
<gene>
    <name evidence="1" type="ORF">K678_13680</name>
</gene>
<comment type="caution">
    <text evidence="1">The sequence shown here is derived from an EMBL/GenBank/DDBJ whole genome shotgun (WGS) entry which is preliminary data.</text>
</comment>
<dbReference type="EMBL" id="AQPH01000061">
    <property type="protein sequence ID" value="EPY00904.1"/>
    <property type="molecule type" value="Genomic_DNA"/>
</dbReference>
<evidence type="ECO:0000313" key="2">
    <source>
        <dbReference type="Proteomes" id="UP000015350"/>
    </source>
</evidence>
<accession>S9S8A5</accession>
<evidence type="ECO:0000313" key="1">
    <source>
        <dbReference type="EMBL" id="EPY00904.1"/>
    </source>
</evidence>
<dbReference type="STRING" id="1316936.K678_13680"/>
<name>S9S8A5_MAGFU</name>
<dbReference type="Proteomes" id="UP000015350">
    <property type="component" value="Unassembled WGS sequence"/>
</dbReference>
<proteinExistence type="predicted"/>
<reference evidence="1 2" key="1">
    <citation type="submission" date="2013-04" db="EMBL/GenBank/DDBJ databases">
        <authorList>
            <person name="Kuznetsov B."/>
            <person name="Ivanovsky R."/>
        </authorList>
    </citation>
    <scope>NUCLEOTIDE SEQUENCE [LARGE SCALE GENOMIC DNA]</scope>
    <source>
        <strain evidence="1 2">MGU-K5</strain>
    </source>
</reference>
<protein>
    <submittedName>
        <fullName evidence="1">Uncharacterized protein</fullName>
    </submittedName>
</protein>
<dbReference type="InterPro" id="IPR035093">
    <property type="entry name" value="RelE/ParE_toxin_dom_sf"/>
</dbReference>